<comment type="caution">
    <text evidence="2">The sequence shown here is derived from an EMBL/GenBank/DDBJ whole genome shotgun (WGS) entry which is preliminary data.</text>
</comment>
<keyword evidence="3" id="KW-1185">Reference proteome</keyword>
<dbReference type="Gene3D" id="1.25.40.10">
    <property type="entry name" value="Tetratricopeptide repeat domain"/>
    <property type="match status" value="1"/>
</dbReference>
<evidence type="ECO:0000313" key="3">
    <source>
        <dbReference type="Proteomes" id="UP001499959"/>
    </source>
</evidence>
<reference evidence="3" key="1">
    <citation type="journal article" date="2019" name="Int. J. Syst. Evol. Microbiol.">
        <title>The Global Catalogue of Microorganisms (GCM) 10K type strain sequencing project: providing services to taxonomists for standard genome sequencing and annotation.</title>
        <authorList>
            <consortium name="The Broad Institute Genomics Platform"/>
            <consortium name="The Broad Institute Genome Sequencing Center for Infectious Disease"/>
            <person name="Wu L."/>
            <person name="Ma J."/>
        </authorList>
    </citation>
    <scope>NUCLEOTIDE SEQUENCE [LARGE SCALE GENOMIC DNA]</scope>
    <source>
        <strain evidence="3">JCM 18204</strain>
    </source>
</reference>
<accession>A0ABP9B679</accession>
<dbReference type="SUPFAM" id="SSF48452">
    <property type="entry name" value="TPR-like"/>
    <property type="match status" value="1"/>
</dbReference>
<evidence type="ECO:0008006" key="4">
    <source>
        <dbReference type="Google" id="ProtNLM"/>
    </source>
</evidence>
<evidence type="ECO:0000256" key="1">
    <source>
        <dbReference type="SAM" id="SignalP"/>
    </source>
</evidence>
<keyword evidence="1" id="KW-0732">Signal</keyword>
<dbReference type="Proteomes" id="UP001499959">
    <property type="component" value="Unassembled WGS sequence"/>
</dbReference>
<dbReference type="InterPro" id="IPR019734">
    <property type="entry name" value="TPR_rpt"/>
</dbReference>
<evidence type="ECO:0000313" key="2">
    <source>
        <dbReference type="EMBL" id="GAA4791261.1"/>
    </source>
</evidence>
<organism evidence="2 3">
    <name type="scientific">Lysobacter hankyongensis</name>
    <dbReference type="NCBI Taxonomy" id="1176535"/>
    <lineage>
        <taxon>Bacteria</taxon>
        <taxon>Pseudomonadati</taxon>
        <taxon>Pseudomonadota</taxon>
        <taxon>Gammaproteobacteria</taxon>
        <taxon>Lysobacterales</taxon>
        <taxon>Lysobacteraceae</taxon>
        <taxon>Lysobacter</taxon>
    </lineage>
</organism>
<feature type="chain" id="PRO_5047441218" description="Tetratricopeptide repeat protein" evidence="1">
    <location>
        <begin position="39"/>
        <end position="233"/>
    </location>
</feature>
<dbReference type="RefSeq" id="WP_345302763.1">
    <property type="nucleotide sequence ID" value="NZ_BAABJE010000005.1"/>
</dbReference>
<proteinExistence type="predicted"/>
<sequence length="233" mass="24891">MIVSRFHPSGFRQSRLRQRLLAAALGAACLTAAAFAIAGDPSPQVVAVRDRWAEVNYSTPKAQREAAFEALAKQAAAARSAQPKDANALVWEGIVLSSYAGERGGLGAMGLAKQAKADFEQAIKLDPNALDGSAYTSLGVLYYQVPGWPIGFGDDDKARELLRKGLQANPNGIDSNYFYGDFLHRQGDWKGAAAALEKALAAPARPGRELADQGRRKEVAALLAKVRTKLAAR</sequence>
<dbReference type="Pfam" id="PF13181">
    <property type="entry name" value="TPR_8"/>
    <property type="match status" value="1"/>
</dbReference>
<feature type="signal peptide" evidence="1">
    <location>
        <begin position="1"/>
        <end position="38"/>
    </location>
</feature>
<dbReference type="InterPro" id="IPR011990">
    <property type="entry name" value="TPR-like_helical_dom_sf"/>
</dbReference>
<dbReference type="EMBL" id="BAABJE010000005">
    <property type="protein sequence ID" value="GAA4791261.1"/>
    <property type="molecule type" value="Genomic_DNA"/>
</dbReference>
<name>A0ABP9B679_9GAMM</name>
<gene>
    <name evidence="2" type="ORF">GCM10023307_15800</name>
</gene>
<protein>
    <recommendedName>
        <fullName evidence="4">Tetratricopeptide repeat protein</fullName>
    </recommendedName>
</protein>